<dbReference type="PANTHER" id="PTHR43394:SF1">
    <property type="entry name" value="ATP-BINDING CASSETTE SUB-FAMILY B MEMBER 10, MITOCHONDRIAL"/>
    <property type="match status" value="1"/>
</dbReference>
<keyword evidence="4 9" id="KW-0812">Transmembrane</keyword>
<keyword evidence="7 9" id="KW-1133">Transmembrane helix</keyword>
<gene>
    <name evidence="12" type="ORF">FHS18_000006</name>
</gene>
<dbReference type="Pfam" id="PF00664">
    <property type="entry name" value="ABC_membrane"/>
    <property type="match status" value="1"/>
</dbReference>
<dbReference type="CDD" id="cd07346">
    <property type="entry name" value="ABC_6TM_exporters"/>
    <property type="match status" value="1"/>
</dbReference>
<keyword evidence="6 12" id="KW-0067">ATP-binding</keyword>
<accession>A0A7W5ASR8</accession>
<keyword evidence="13" id="KW-1185">Reference proteome</keyword>
<keyword evidence="5" id="KW-0547">Nucleotide-binding</keyword>
<dbReference type="InterPro" id="IPR011527">
    <property type="entry name" value="ABC1_TM_dom"/>
</dbReference>
<dbReference type="PROSITE" id="PS00211">
    <property type="entry name" value="ABC_TRANSPORTER_1"/>
    <property type="match status" value="1"/>
</dbReference>
<dbReference type="PROSITE" id="PS50893">
    <property type="entry name" value="ABC_TRANSPORTER_2"/>
    <property type="match status" value="1"/>
</dbReference>
<dbReference type="AlphaFoldDB" id="A0A7W5ASR8"/>
<organism evidence="12 13">
    <name type="scientific">Paenibacillus phyllosphaerae</name>
    <dbReference type="NCBI Taxonomy" id="274593"/>
    <lineage>
        <taxon>Bacteria</taxon>
        <taxon>Bacillati</taxon>
        <taxon>Bacillota</taxon>
        <taxon>Bacilli</taxon>
        <taxon>Bacillales</taxon>
        <taxon>Paenibacillaceae</taxon>
        <taxon>Paenibacillus</taxon>
    </lineage>
</organism>
<dbReference type="SUPFAM" id="SSF52540">
    <property type="entry name" value="P-loop containing nucleoside triphosphate hydrolases"/>
    <property type="match status" value="1"/>
</dbReference>
<dbReference type="InterPro" id="IPR039421">
    <property type="entry name" value="Type_1_exporter"/>
</dbReference>
<evidence type="ECO:0000256" key="9">
    <source>
        <dbReference type="SAM" id="Phobius"/>
    </source>
</evidence>
<comment type="caution">
    <text evidence="12">The sequence shown here is derived from an EMBL/GenBank/DDBJ whole genome shotgun (WGS) entry which is preliminary data.</text>
</comment>
<evidence type="ECO:0000256" key="6">
    <source>
        <dbReference type="ARBA" id="ARBA00022840"/>
    </source>
</evidence>
<dbReference type="InterPro" id="IPR003439">
    <property type="entry name" value="ABC_transporter-like_ATP-bd"/>
</dbReference>
<keyword evidence="12" id="KW-0378">Hydrolase</keyword>
<evidence type="ECO:0000256" key="4">
    <source>
        <dbReference type="ARBA" id="ARBA00022692"/>
    </source>
</evidence>
<dbReference type="Gene3D" id="3.40.50.300">
    <property type="entry name" value="P-loop containing nucleotide triphosphate hydrolases"/>
    <property type="match status" value="1"/>
</dbReference>
<feature type="transmembrane region" description="Helical" evidence="9">
    <location>
        <begin position="35"/>
        <end position="56"/>
    </location>
</feature>
<evidence type="ECO:0000256" key="2">
    <source>
        <dbReference type="ARBA" id="ARBA00022448"/>
    </source>
</evidence>
<keyword evidence="8 9" id="KW-0472">Membrane</keyword>
<sequence length="613" mass="68451">MSQVSRVSKSRLQRRMNDDLTRFFQVMGYAKKYRWALAIGLLLVSVEIFFELYVANAQKIFIDNTNEKNADAITQFVQQSLLVIAAVIVLLAAQLMLKGLIQQFINRDMSVHLLGRINALPLKRLQSMHSADWVSRVARDVPESASISLALFDLSRDILLILFSFIYLSSYNIYLAAVALLSGPLIFMIGRLFDGKIRTLSEGIQKREADVRETLQEYFQGTAVIRSYGLSSLFEQEFHEKRRLQNKDLLKREMITTSMYQLMDFIINGIIIFVIYFVCLAVLRGELTVGTVLAFLYLLIRIQVPFSNISRTLSHVQQGLGASDRVQAVMCMEEEPSAKAMTDGLAKPSTGYEANREEAALRLEDISFCYRSGEGHETAVLHHIRFAIRLNETVAIVGMSGSGKSTLAKICSGLLEPDSGSIYAHGKQVTGRLDNLRSTIGYVPQSSFMFSGSIRDNITIGLPGITEEQLNNALTIAGAHFFIDKLPNGVETQLSEASSKLSGGEIQRLAIARAVLRETPILILDESTSAVDNEMERYLENSLRLLANDRALIIIAHRMSTVRHADRIIVMDQGKILATGTHEHLLRACELYAKLCRNDIGSQDDNLAVSQQV</sequence>
<dbReference type="SUPFAM" id="SSF90123">
    <property type="entry name" value="ABC transporter transmembrane region"/>
    <property type="match status" value="1"/>
</dbReference>
<protein>
    <submittedName>
        <fullName evidence="12">ATP-binding cassette subfamily B protein/subfamily B ATP-binding cassette protein MsbA</fullName>
        <ecNumber evidence="12">3.6.3.-</ecNumber>
    </submittedName>
</protein>
<feature type="domain" description="ABC transmembrane type-1" evidence="11">
    <location>
        <begin position="38"/>
        <end position="318"/>
    </location>
</feature>
<dbReference type="FunFam" id="3.40.50.300:FF:000221">
    <property type="entry name" value="Multidrug ABC transporter ATP-binding protein"/>
    <property type="match status" value="1"/>
</dbReference>
<feature type="transmembrane region" description="Helical" evidence="9">
    <location>
        <begin position="76"/>
        <end position="97"/>
    </location>
</feature>
<comment type="subcellular location">
    <subcellularLocation>
        <location evidence="1">Cell membrane</location>
        <topology evidence="1">Multi-pass membrane protein</topology>
    </subcellularLocation>
</comment>
<feature type="transmembrane region" description="Helical" evidence="9">
    <location>
        <begin position="262"/>
        <end position="283"/>
    </location>
</feature>
<dbReference type="SMART" id="SM00382">
    <property type="entry name" value="AAA"/>
    <property type="match status" value="1"/>
</dbReference>
<feature type="transmembrane region" description="Helical" evidence="9">
    <location>
        <begin position="289"/>
        <end position="306"/>
    </location>
</feature>
<evidence type="ECO:0000313" key="12">
    <source>
        <dbReference type="EMBL" id="MBB3107978.1"/>
    </source>
</evidence>
<keyword evidence="3" id="KW-1003">Cell membrane</keyword>
<keyword evidence="2" id="KW-0813">Transport</keyword>
<evidence type="ECO:0000256" key="7">
    <source>
        <dbReference type="ARBA" id="ARBA00022989"/>
    </source>
</evidence>
<dbReference type="GO" id="GO:0005886">
    <property type="term" value="C:plasma membrane"/>
    <property type="evidence" value="ECO:0007669"/>
    <property type="project" value="UniProtKB-SubCell"/>
</dbReference>
<evidence type="ECO:0000256" key="5">
    <source>
        <dbReference type="ARBA" id="ARBA00022741"/>
    </source>
</evidence>
<dbReference type="EMBL" id="JACHXK010000001">
    <property type="protein sequence ID" value="MBB3107978.1"/>
    <property type="molecule type" value="Genomic_DNA"/>
</dbReference>
<dbReference type="GO" id="GO:0016887">
    <property type="term" value="F:ATP hydrolysis activity"/>
    <property type="evidence" value="ECO:0007669"/>
    <property type="project" value="InterPro"/>
</dbReference>
<evidence type="ECO:0000256" key="8">
    <source>
        <dbReference type="ARBA" id="ARBA00023136"/>
    </source>
</evidence>
<dbReference type="GO" id="GO:0005524">
    <property type="term" value="F:ATP binding"/>
    <property type="evidence" value="ECO:0007669"/>
    <property type="project" value="UniProtKB-KW"/>
</dbReference>
<dbReference type="InterPro" id="IPR017871">
    <property type="entry name" value="ABC_transporter-like_CS"/>
</dbReference>
<proteinExistence type="predicted"/>
<dbReference type="InterPro" id="IPR003593">
    <property type="entry name" value="AAA+_ATPase"/>
</dbReference>
<dbReference type="PANTHER" id="PTHR43394">
    <property type="entry name" value="ATP-DEPENDENT PERMEASE MDL1, MITOCHONDRIAL"/>
    <property type="match status" value="1"/>
</dbReference>
<dbReference type="EC" id="3.6.3.-" evidence="12"/>
<evidence type="ECO:0000259" key="11">
    <source>
        <dbReference type="PROSITE" id="PS50929"/>
    </source>
</evidence>
<evidence type="ECO:0000259" key="10">
    <source>
        <dbReference type="PROSITE" id="PS50893"/>
    </source>
</evidence>
<dbReference type="RefSeq" id="WP_183595712.1">
    <property type="nucleotide sequence ID" value="NZ_JACHXK010000001.1"/>
</dbReference>
<evidence type="ECO:0000256" key="3">
    <source>
        <dbReference type="ARBA" id="ARBA00022475"/>
    </source>
</evidence>
<dbReference type="Proteomes" id="UP000570361">
    <property type="component" value="Unassembled WGS sequence"/>
</dbReference>
<dbReference type="Gene3D" id="1.20.1560.10">
    <property type="entry name" value="ABC transporter type 1, transmembrane domain"/>
    <property type="match status" value="1"/>
</dbReference>
<reference evidence="12 13" key="1">
    <citation type="submission" date="2020-08" db="EMBL/GenBank/DDBJ databases">
        <title>Genomic Encyclopedia of Type Strains, Phase III (KMG-III): the genomes of soil and plant-associated and newly described type strains.</title>
        <authorList>
            <person name="Whitman W."/>
        </authorList>
    </citation>
    <scope>NUCLEOTIDE SEQUENCE [LARGE SCALE GENOMIC DNA]</scope>
    <source>
        <strain evidence="12 13">CECT 5862</strain>
    </source>
</reference>
<dbReference type="InterPro" id="IPR036640">
    <property type="entry name" value="ABC1_TM_sf"/>
</dbReference>
<dbReference type="PROSITE" id="PS50929">
    <property type="entry name" value="ABC_TM1F"/>
    <property type="match status" value="1"/>
</dbReference>
<evidence type="ECO:0000313" key="13">
    <source>
        <dbReference type="Proteomes" id="UP000570361"/>
    </source>
</evidence>
<evidence type="ECO:0000256" key="1">
    <source>
        <dbReference type="ARBA" id="ARBA00004651"/>
    </source>
</evidence>
<dbReference type="InterPro" id="IPR027417">
    <property type="entry name" value="P-loop_NTPase"/>
</dbReference>
<name>A0A7W5ASR8_9BACL</name>
<dbReference type="GO" id="GO:0015421">
    <property type="term" value="F:ABC-type oligopeptide transporter activity"/>
    <property type="evidence" value="ECO:0007669"/>
    <property type="project" value="TreeGrafter"/>
</dbReference>
<dbReference type="Pfam" id="PF00005">
    <property type="entry name" value="ABC_tran"/>
    <property type="match status" value="1"/>
</dbReference>
<feature type="domain" description="ABC transporter" evidence="10">
    <location>
        <begin position="361"/>
        <end position="598"/>
    </location>
</feature>